<proteinExistence type="predicted"/>
<reference evidence="1 2" key="1">
    <citation type="submission" date="2024-02" db="EMBL/GenBank/DDBJ databases">
        <title>A draft genome for the cacao thread blight pathogen Marasmius crinis-equi.</title>
        <authorList>
            <person name="Cohen S.P."/>
            <person name="Baruah I.K."/>
            <person name="Amoako-Attah I."/>
            <person name="Bukari Y."/>
            <person name="Meinhardt L.W."/>
            <person name="Bailey B.A."/>
        </authorList>
    </citation>
    <scope>NUCLEOTIDE SEQUENCE [LARGE SCALE GENOMIC DNA]</scope>
    <source>
        <strain evidence="1 2">GH-76</strain>
    </source>
</reference>
<feature type="non-terminal residue" evidence="1">
    <location>
        <position position="175"/>
    </location>
</feature>
<evidence type="ECO:0008006" key="3">
    <source>
        <dbReference type="Google" id="ProtNLM"/>
    </source>
</evidence>
<organism evidence="1 2">
    <name type="scientific">Marasmius crinis-equi</name>
    <dbReference type="NCBI Taxonomy" id="585013"/>
    <lineage>
        <taxon>Eukaryota</taxon>
        <taxon>Fungi</taxon>
        <taxon>Dikarya</taxon>
        <taxon>Basidiomycota</taxon>
        <taxon>Agaricomycotina</taxon>
        <taxon>Agaricomycetes</taxon>
        <taxon>Agaricomycetidae</taxon>
        <taxon>Agaricales</taxon>
        <taxon>Marasmiineae</taxon>
        <taxon>Marasmiaceae</taxon>
        <taxon>Marasmius</taxon>
    </lineage>
</organism>
<evidence type="ECO:0000313" key="2">
    <source>
        <dbReference type="Proteomes" id="UP001465976"/>
    </source>
</evidence>
<keyword evidence="2" id="KW-1185">Reference proteome</keyword>
<sequence length="175" mass="19655">MSTASAPKLLFLEYEPYRRNPLDNSSLPTGSKLRVVQSIANYFHVRLIVTDNLQPGAVPAAGTTGQAYDLVNPIKEPVPGSQIKTQALKYDFEDKYKTWDYKCVGKTTAGLTHDMIKKRAEELIAKYNIRGFHAILRNCQTFASELAEACIDTAAKAEEPSWQKEYLKFTYTEIG</sequence>
<dbReference type="Proteomes" id="UP001465976">
    <property type="component" value="Unassembled WGS sequence"/>
</dbReference>
<name>A0ABR3FB30_9AGAR</name>
<gene>
    <name evidence="1" type="ORF">V5O48_009447</name>
</gene>
<evidence type="ECO:0000313" key="1">
    <source>
        <dbReference type="EMBL" id="KAL0572520.1"/>
    </source>
</evidence>
<comment type="caution">
    <text evidence="1">The sequence shown here is derived from an EMBL/GenBank/DDBJ whole genome shotgun (WGS) entry which is preliminary data.</text>
</comment>
<accession>A0ABR3FB30</accession>
<protein>
    <recommendedName>
        <fullName evidence="3">PPPDE domain-containing protein</fullName>
    </recommendedName>
</protein>
<dbReference type="EMBL" id="JBAHYK010000620">
    <property type="protein sequence ID" value="KAL0572520.1"/>
    <property type="molecule type" value="Genomic_DNA"/>
</dbReference>